<feature type="domain" description="MROH2B-like N-terminal HEAT-repeats" evidence="4">
    <location>
        <begin position="31"/>
        <end position="220"/>
    </location>
</feature>
<dbReference type="Pfam" id="PF23210">
    <property type="entry name" value="HEAT_Maestro_2"/>
    <property type="match status" value="1"/>
</dbReference>
<dbReference type="PANTHER" id="PTHR23120:SF45">
    <property type="entry name" value="MAESTRO HEAT LIKE REPEAT FAMILY MEMBER 1"/>
    <property type="match status" value="1"/>
</dbReference>
<dbReference type="Gene3D" id="1.25.10.10">
    <property type="entry name" value="Leucine-rich Repeat Variant"/>
    <property type="match status" value="1"/>
</dbReference>
<dbReference type="InterPro" id="IPR056282">
    <property type="entry name" value="MROH2B-like_N_HEAT"/>
</dbReference>
<evidence type="ECO:0000259" key="4">
    <source>
        <dbReference type="Pfam" id="PF23221"/>
    </source>
</evidence>
<feature type="domain" description="MROH2B-like HEAT-repeats" evidence="3">
    <location>
        <begin position="224"/>
        <end position="867"/>
    </location>
</feature>
<evidence type="ECO:0000259" key="5">
    <source>
        <dbReference type="Pfam" id="PF23227"/>
    </source>
</evidence>
<feature type="domain" description="Maestro-like HEAT-repeats" evidence="2">
    <location>
        <begin position="891"/>
        <end position="1113"/>
    </location>
</feature>
<protein>
    <submittedName>
        <fullName evidence="7">Maestro heat-like repeat-containing protein family member 1 isoform X1</fullName>
    </submittedName>
</protein>
<organism evidence="6 7">
    <name type="scientific">Erinaceus europaeus</name>
    <name type="common">Western European hedgehog</name>
    <dbReference type="NCBI Taxonomy" id="9365"/>
    <lineage>
        <taxon>Eukaryota</taxon>
        <taxon>Metazoa</taxon>
        <taxon>Chordata</taxon>
        <taxon>Craniata</taxon>
        <taxon>Vertebrata</taxon>
        <taxon>Euteleostomi</taxon>
        <taxon>Mammalia</taxon>
        <taxon>Eutheria</taxon>
        <taxon>Laurasiatheria</taxon>
        <taxon>Eulipotyphla</taxon>
        <taxon>Erinaceidae</taxon>
        <taxon>Erinaceinae</taxon>
        <taxon>Erinaceus</taxon>
    </lineage>
</organism>
<sequence>MATSLKQKDLEWEISEKTKKFMMELQVTGQVSADNIFQTLKLLEIRILNNKLALPFCQKVLDIVVDYLRTTRPQEELEELCTTVLIAAGKHSPSMVIEKLWDRWFLRTLPPKSLLVAVGQLIMCQGTAHYIGTTWEHILRLVRMAQDEEDMLAICHALSGLAISTRKHLDLGAKDDEVMDITQEALSIKAYHTLRLLFNRWSLQSSSKVTEPALVVIGHLFFIMPPSKLKNHVNRLTRWLMTLISTKVAPYYISQCICQLVDALALSGYGGINLESQLENFMCMLFRQMNEKVISSDHLSVQNHNLAQRALYTLTKLYNDQVVLLIRKTMESKDPNMVISALQLFMDVFQDVPQTEKLRSEVMQSTLALIQEDLKPVRKALLLFIEVLGYHGYLAMPQESDIISYLIKLSQTHHSNEEDIQLLCSKLLHMVSLPKLITLACEASNMSALVPLSRTIEEITLKAQIQGQAPYLSGFHLSPTQFISPQKLLIHLVVVSLKPYREKDFGVSSLKLLWALHPLTSLHPVINSSVGQLWLREVPLLLQILDEHNERNLDLKAWEDRLLKFSSQSLMAISDNDWLEQLLSVVLEKISHFNEETHHPSDEKAFLYRFFGFTLRTSRNMKLVETMLSAILHTAHEEQPEMEGIAAALSIVSMRHLHTVLDQLRVYSTLLTDKDSSSILRMPKEQQQREWGLVCHTVYLSYGKIILESQGAIYKHLDAILTLVLHHYYSCIVEKDKSLKLEYLSALTKLTNILSNQPMAFQFEFPHKLDIVVFMVGLIREEPLNAISSPIRQKAMHILTDFRKLRPLLEMEEKTELLRTCIKSVLSLPPTDSMLKEGASAKENQANVDLFRETLQTLRRLIEALVAEMPSRIQHYLELLDPWLNSQKDNERERAMWCTARILGFTAKMNTFGTEIEFTRLGRLVRLLAIRCQDPVDNICFLSSQAVYNLYCILLLQKQLGRKKQGQWEEEGQGQVYSAHVFYNNTFKIAKAFAEYFTQYQLTNLVLTAIEGLTDTRAKVSLAAAQLMSAVMKERGRDMLKIEEVVEGILERLNAQLEPSTKEEVLRALCALAGNNAHVVVPMLLNKPLPWNRTSLTAWRMFGTHTKTTLNILQLLIGILEKLPPKEDTREMAFQPVAVTCALCEMLSGCPCQGAVQELYPRLLLAALCHLYWVIEQSAPQKMVVYSKEGEQGSKNKPFDPTSCALEVVKLVILAANYEGVVTYANQHHCWELLSSPQCYYMGIMNLASGIVKNCKPSILHRILNLVRNLLNSPDERQKTLARTFYAQLLWHRSVAETLGQDFLGNLVKWIKEPNFIMKELGLRGISNLALHPGQPEVLKSQVPLLRDCLKAEARVTLQAVKGLRNIICHSKGEDTKGVFSSVARHLRPLINDERDQVRITTTCALGHMLRQVDRFKPGTVIRKEIYTFLVPLLLSIQDNNKEVVKACGGALTEWTNVIGWSSLTETFRHTTLSDHIQVLEETCKYLVGTGKMQLVGEMLTQSFGFLKNPQSFLRAAAINFIGFTAKTVSLHQIHEADLQVIQNALESVERDPVDGIQSLVSVVLKQMDESVSPVAAPARSSILNYGFKLSAPKRRKRLFKGGQLEREAGAVATAQKLWGRLRMLQTMCCRTRARVDGAPMLLPPLQDAAPEMRLGAPQPV</sequence>
<reference evidence="7" key="1">
    <citation type="submission" date="2025-08" db="UniProtKB">
        <authorList>
            <consortium name="RefSeq"/>
        </authorList>
    </citation>
    <scope>IDENTIFICATION</scope>
</reference>
<evidence type="ECO:0000256" key="1">
    <source>
        <dbReference type="ARBA" id="ARBA00022737"/>
    </source>
</evidence>
<name>A0ABM3XBT3_ERIEU</name>
<dbReference type="InterPro" id="IPR016024">
    <property type="entry name" value="ARM-type_fold"/>
</dbReference>
<dbReference type="Pfam" id="PF23227">
    <property type="entry name" value="HEAT_MROH2B_C"/>
    <property type="match status" value="1"/>
</dbReference>
<proteinExistence type="predicted"/>
<evidence type="ECO:0000259" key="3">
    <source>
        <dbReference type="Pfam" id="PF23210"/>
    </source>
</evidence>
<accession>A0ABM3XBT3</accession>
<gene>
    <name evidence="7" type="primary">LOC132538132</name>
</gene>
<dbReference type="InterPro" id="IPR048465">
    <property type="entry name" value="Maestro-like_HEAT"/>
</dbReference>
<evidence type="ECO:0000313" key="7">
    <source>
        <dbReference type="RefSeq" id="XP_060046283.1"/>
    </source>
</evidence>
<dbReference type="Pfam" id="PF21047">
    <property type="entry name" value="HEAT_Maestro"/>
    <property type="match status" value="1"/>
</dbReference>
<evidence type="ECO:0000313" key="6">
    <source>
        <dbReference type="Proteomes" id="UP001652624"/>
    </source>
</evidence>
<dbReference type="InterPro" id="IPR055408">
    <property type="entry name" value="HEAT_MROH2B-like"/>
</dbReference>
<dbReference type="GeneID" id="132538132"/>
<dbReference type="InterPro" id="IPR011989">
    <property type="entry name" value="ARM-like"/>
</dbReference>
<evidence type="ECO:0000259" key="2">
    <source>
        <dbReference type="Pfam" id="PF21047"/>
    </source>
</evidence>
<dbReference type="PANTHER" id="PTHR23120">
    <property type="entry name" value="MAESTRO-RELATED HEAT DOMAIN-CONTAINING"/>
    <property type="match status" value="1"/>
</dbReference>
<dbReference type="Pfam" id="PF23221">
    <property type="entry name" value="HEAT_MROH2B_1st"/>
    <property type="match status" value="1"/>
</dbReference>
<dbReference type="SUPFAM" id="SSF48371">
    <property type="entry name" value="ARM repeat"/>
    <property type="match status" value="2"/>
</dbReference>
<feature type="domain" description="Maestro/Maestro-like HEAT-repeats" evidence="5">
    <location>
        <begin position="1304"/>
        <end position="1566"/>
    </location>
</feature>
<dbReference type="Proteomes" id="UP001652624">
    <property type="component" value="Chromosome 4"/>
</dbReference>
<keyword evidence="1" id="KW-0677">Repeat</keyword>
<dbReference type="InterPro" id="IPR045206">
    <property type="entry name" value="Maestro_heat-like_prot"/>
</dbReference>
<dbReference type="RefSeq" id="XP_060046283.1">
    <property type="nucleotide sequence ID" value="XM_060190300.1"/>
</dbReference>
<keyword evidence="6" id="KW-1185">Reference proteome</keyword>
<dbReference type="InterPro" id="IPR055406">
    <property type="entry name" value="HEAT_Maestro"/>
</dbReference>